<dbReference type="SUPFAM" id="SSF47973">
    <property type="entry name" value="Ribosomal protein S7"/>
    <property type="match status" value="1"/>
</dbReference>
<dbReference type="Gene3D" id="1.10.455.10">
    <property type="entry name" value="Ribosomal protein S7 domain"/>
    <property type="match status" value="1"/>
</dbReference>
<dbReference type="CDD" id="cd14867">
    <property type="entry name" value="uS7_Eukaryote"/>
    <property type="match status" value="1"/>
</dbReference>
<evidence type="ECO:0000256" key="7">
    <source>
        <dbReference type="HAMAP-Rule" id="MF_00480"/>
    </source>
</evidence>
<evidence type="ECO:0000256" key="4">
    <source>
        <dbReference type="ARBA" id="ARBA00022884"/>
    </source>
</evidence>
<dbReference type="InterPro" id="IPR005716">
    <property type="entry name" value="Ribosomal_uS7_euk/arc"/>
</dbReference>
<evidence type="ECO:0000256" key="6">
    <source>
        <dbReference type="ARBA" id="ARBA00023274"/>
    </source>
</evidence>
<dbReference type="GO" id="GO:0006412">
    <property type="term" value="P:translation"/>
    <property type="evidence" value="ECO:0007669"/>
    <property type="project" value="UniProtKB-UniRule"/>
</dbReference>
<keyword evidence="5 7" id="KW-0689">Ribosomal protein</keyword>
<dbReference type="GO" id="GO:0015935">
    <property type="term" value="C:small ribosomal subunit"/>
    <property type="evidence" value="ECO:0007669"/>
    <property type="project" value="UniProtKB-UniRule"/>
</dbReference>
<comment type="subunit">
    <text evidence="2 7">Part of the 30S ribosomal subunit.</text>
</comment>
<evidence type="ECO:0000256" key="1">
    <source>
        <dbReference type="ARBA" id="ARBA00007151"/>
    </source>
</evidence>
<evidence type="ECO:0000259" key="8">
    <source>
        <dbReference type="Pfam" id="PF00177"/>
    </source>
</evidence>
<dbReference type="InterPro" id="IPR023798">
    <property type="entry name" value="Ribosomal_uS7_dom"/>
</dbReference>
<keyword evidence="10" id="KW-1185">Reference proteome</keyword>
<dbReference type="AlphaFoldDB" id="A0A062VAH8"/>
<dbReference type="RefSeq" id="WP_048089724.1">
    <property type="nucleotide sequence ID" value="NZ_JMIY01000002.1"/>
</dbReference>
<dbReference type="PIRSF" id="PIRSF002122">
    <property type="entry name" value="RPS7p_RPS7a_RPS5e_RPS7o"/>
    <property type="match status" value="1"/>
</dbReference>
<dbReference type="InterPro" id="IPR000235">
    <property type="entry name" value="Ribosomal_uS7"/>
</dbReference>
<dbReference type="InterPro" id="IPR036823">
    <property type="entry name" value="Ribosomal_uS7_dom_sf"/>
</dbReference>
<keyword evidence="3 7" id="KW-0699">rRNA-binding</keyword>
<evidence type="ECO:0000313" key="9">
    <source>
        <dbReference type="EMBL" id="KCZ72739.1"/>
    </source>
</evidence>
<feature type="domain" description="Small ribosomal subunit protein uS7" evidence="8">
    <location>
        <begin position="22"/>
        <end position="186"/>
    </location>
</feature>
<dbReference type="OrthoDB" id="45346at2157"/>
<name>A0A062VAH8_9EURY</name>
<dbReference type="Pfam" id="PF00177">
    <property type="entry name" value="Ribosomal_S7"/>
    <property type="match status" value="1"/>
</dbReference>
<dbReference type="NCBIfam" id="NF003106">
    <property type="entry name" value="PRK04027.1"/>
    <property type="match status" value="1"/>
</dbReference>
<dbReference type="Proteomes" id="UP000027153">
    <property type="component" value="Unassembled WGS sequence"/>
</dbReference>
<accession>A0A062VAH8</accession>
<comment type="similarity">
    <text evidence="1 7">Belongs to the universal ribosomal protein uS7 family.</text>
</comment>
<evidence type="ECO:0000256" key="5">
    <source>
        <dbReference type="ARBA" id="ARBA00022980"/>
    </source>
</evidence>
<dbReference type="GO" id="GO:0019843">
    <property type="term" value="F:rRNA binding"/>
    <property type="evidence" value="ECO:0007669"/>
    <property type="project" value="UniProtKB-UniRule"/>
</dbReference>
<dbReference type="PANTHER" id="PTHR11205">
    <property type="entry name" value="RIBOSOMAL PROTEIN S7"/>
    <property type="match status" value="1"/>
</dbReference>
<comment type="function">
    <text evidence="7">One of the primary rRNA binding proteins, it binds directly to 16S rRNA where it nucleates assembly of the head domain of the 30S subunit. Is located at the subunit interface close to the decoding center.</text>
</comment>
<evidence type="ECO:0000256" key="2">
    <source>
        <dbReference type="ARBA" id="ARBA00011458"/>
    </source>
</evidence>
<dbReference type="EMBL" id="JMIY01000002">
    <property type="protein sequence ID" value="KCZ72739.1"/>
    <property type="molecule type" value="Genomic_DNA"/>
</dbReference>
<keyword evidence="4 7" id="KW-0694">RNA-binding</keyword>
<organism evidence="9 10">
    <name type="scientific">Candidatus Methanoperedens nitratireducens</name>
    <dbReference type="NCBI Taxonomy" id="1392998"/>
    <lineage>
        <taxon>Archaea</taxon>
        <taxon>Methanobacteriati</taxon>
        <taxon>Methanobacteriota</taxon>
        <taxon>Stenosarchaea group</taxon>
        <taxon>Methanomicrobia</taxon>
        <taxon>Methanosarcinales</taxon>
        <taxon>ANME-2 cluster</taxon>
        <taxon>Candidatus Methanoperedentaceae</taxon>
        <taxon>Candidatus Methanoperedens</taxon>
    </lineage>
</organism>
<keyword evidence="6 7" id="KW-0687">Ribonucleoprotein</keyword>
<protein>
    <recommendedName>
        <fullName evidence="7">Small ribosomal subunit protein uS7</fullName>
    </recommendedName>
</protein>
<gene>
    <name evidence="7" type="primary">rps7</name>
    <name evidence="9" type="ORF">ANME2D_01172</name>
</gene>
<proteinExistence type="inferred from homology"/>
<dbReference type="HAMAP" id="MF_00480_A">
    <property type="entry name" value="Ribosomal_uS7_A"/>
    <property type="match status" value="1"/>
</dbReference>
<dbReference type="InterPro" id="IPR026018">
    <property type="entry name" value="Ribosomal_uS7_arc"/>
</dbReference>
<evidence type="ECO:0000256" key="3">
    <source>
        <dbReference type="ARBA" id="ARBA00022730"/>
    </source>
</evidence>
<comment type="caution">
    <text evidence="9">The sequence shown here is derived from an EMBL/GenBank/DDBJ whole genome shotgun (WGS) entry which is preliminary data.</text>
</comment>
<dbReference type="PATRIC" id="fig|1392998.3.peg.1339"/>
<dbReference type="GO" id="GO:0003735">
    <property type="term" value="F:structural constituent of ribosome"/>
    <property type="evidence" value="ECO:0007669"/>
    <property type="project" value="UniProtKB-UniRule"/>
</dbReference>
<evidence type="ECO:0000313" key="10">
    <source>
        <dbReference type="Proteomes" id="UP000027153"/>
    </source>
</evidence>
<dbReference type="NCBIfam" id="TIGR01028">
    <property type="entry name" value="uS7_euk_arch"/>
    <property type="match status" value="1"/>
</dbReference>
<sequence>MHKLFGKWDFTEVEVRDPSIRNYVNLTPIFVPHTGGRNAKQQFGKSSLNIVERLVNKMMREENNTGQKITANTIVQEAFEKINKKTGQNPIQILVNAISNSGPREETVRLQYGGIAVPKSVDTAPQRRVDTALRLVTEGAQKAAFGTKKSLADTLSDEIIAAANYDVKGYAMGKKDNIERVAKAAR</sequence>
<reference evidence="9 10" key="1">
    <citation type="journal article" date="2013" name="Nature">
        <title>Anaerobic oxidation of methane coupled to nitrate reduction in a novel archaeal lineage.</title>
        <authorList>
            <person name="Haroon M.F."/>
            <person name="Hu S."/>
            <person name="Shi Y."/>
            <person name="Imelfort M."/>
            <person name="Keller J."/>
            <person name="Hugenholtz P."/>
            <person name="Yuan Z."/>
            <person name="Tyson G.W."/>
        </authorList>
    </citation>
    <scope>NUCLEOTIDE SEQUENCE [LARGE SCALE GENOMIC DNA]</scope>
    <source>
        <strain evidence="9 10">ANME-2d</strain>
    </source>
</reference>